<dbReference type="PANTHER" id="PTHR43489">
    <property type="entry name" value="ISOMERASE"/>
    <property type="match status" value="1"/>
</dbReference>
<dbReference type="InterPro" id="IPR036237">
    <property type="entry name" value="Xyl_isomerase-like_sf"/>
</dbReference>
<evidence type="ECO:0000256" key="6">
    <source>
        <dbReference type="ARBA" id="ARBA00023235"/>
    </source>
</evidence>
<name>A0AAN9TI42_9HEMI</name>
<dbReference type="AlphaFoldDB" id="A0AAN9TI42"/>
<dbReference type="Proteomes" id="UP001367676">
    <property type="component" value="Unassembled WGS sequence"/>
</dbReference>
<dbReference type="EC" id="5.3.1.22" evidence="4 7"/>
<comment type="similarity">
    <text evidence="3 7">Belongs to the hyi family.</text>
</comment>
<feature type="active site" description="Proton donor/acceptor" evidence="8">
    <location>
        <position position="140"/>
    </location>
</feature>
<dbReference type="Pfam" id="PF01261">
    <property type="entry name" value="AP_endonuc_2"/>
    <property type="match status" value="1"/>
</dbReference>
<evidence type="ECO:0000259" key="9">
    <source>
        <dbReference type="Pfam" id="PF01261"/>
    </source>
</evidence>
<evidence type="ECO:0000256" key="8">
    <source>
        <dbReference type="PIRSR" id="PIRSR006241-50"/>
    </source>
</evidence>
<dbReference type="SUPFAM" id="SSF51658">
    <property type="entry name" value="Xylose isomerase-like"/>
    <property type="match status" value="1"/>
</dbReference>
<dbReference type="InterPro" id="IPR026040">
    <property type="entry name" value="HyI-like"/>
</dbReference>
<protein>
    <recommendedName>
        <fullName evidence="5 7">Putative hydroxypyruvate isomerase</fullName>
        <ecNumber evidence="4 7">5.3.1.22</ecNumber>
    </recommendedName>
</protein>
<evidence type="ECO:0000256" key="7">
    <source>
        <dbReference type="PIRNR" id="PIRNR006241"/>
    </source>
</evidence>
<evidence type="ECO:0000256" key="5">
    <source>
        <dbReference type="ARBA" id="ARBA00017985"/>
    </source>
</evidence>
<evidence type="ECO:0000256" key="2">
    <source>
        <dbReference type="ARBA" id="ARBA00002968"/>
    </source>
</evidence>
<dbReference type="PIRSF" id="PIRSF006241">
    <property type="entry name" value="HyI"/>
    <property type="match status" value="1"/>
</dbReference>
<dbReference type="FunFam" id="3.20.20.150:FF:000007">
    <property type="entry name" value="Hydroxypyruvate isomerase"/>
    <property type="match status" value="1"/>
</dbReference>
<accession>A0AAN9TI42</accession>
<evidence type="ECO:0000256" key="3">
    <source>
        <dbReference type="ARBA" id="ARBA00005962"/>
    </source>
</evidence>
<feature type="domain" description="Xylose isomerase-like TIM barrel" evidence="9">
    <location>
        <begin position="24"/>
        <end position="254"/>
    </location>
</feature>
<evidence type="ECO:0000256" key="4">
    <source>
        <dbReference type="ARBA" id="ARBA00012570"/>
    </source>
</evidence>
<evidence type="ECO:0000313" key="11">
    <source>
        <dbReference type="Proteomes" id="UP001367676"/>
    </source>
</evidence>
<dbReference type="PANTHER" id="PTHR43489:SF6">
    <property type="entry name" value="HYDROXYPYRUVATE ISOMERASE-RELATED"/>
    <property type="match status" value="1"/>
</dbReference>
<dbReference type="EMBL" id="JBBCAQ010000022">
    <property type="protein sequence ID" value="KAK7590380.1"/>
    <property type="molecule type" value="Genomic_DNA"/>
</dbReference>
<evidence type="ECO:0000313" key="10">
    <source>
        <dbReference type="EMBL" id="KAK7590380.1"/>
    </source>
</evidence>
<proteinExistence type="inferred from homology"/>
<dbReference type="Gene3D" id="3.20.20.150">
    <property type="entry name" value="Divalent-metal-dependent TIM barrel enzymes"/>
    <property type="match status" value="1"/>
</dbReference>
<keyword evidence="6 7" id="KW-0413">Isomerase</keyword>
<sequence>MALRFCANLSFMFPESKSLLERYALAKKCGFSAVECAFPYDFSVHEVQNAKEKAGVEQILINVYPGKTEFGFAALPGKQSEFRDSLQKAVTYAKALDCRLIHIMAGIVESPTSEHEHTYRTNLIHASQVLQQEQMVGVIEPISSFALPNYFMNSFDKAVSYIRDINSPHLRLQVDLYHLQMMKGNLSYNLNEYLPITEHIQVAQVPDRHEPDSEGEINFCYIFKLLKELNYSGWIGCEYHPASSTQSGLDWMNTLNS</sequence>
<gene>
    <name evidence="10" type="ORF">V9T40_001993</name>
</gene>
<comment type="caution">
    <text evidence="10">The sequence shown here is derived from an EMBL/GenBank/DDBJ whole genome shotgun (WGS) entry which is preliminary data.</text>
</comment>
<keyword evidence="11" id="KW-1185">Reference proteome</keyword>
<reference evidence="10 11" key="1">
    <citation type="submission" date="2024-03" db="EMBL/GenBank/DDBJ databases">
        <title>Adaptation during the transition from Ophiocordyceps entomopathogen to insect associate is accompanied by gene loss and intensified selection.</title>
        <authorList>
            <person name="Ward C.M."/>
            <person name="Onetto C.A."/>
            <person name="Borneman A.R."/>
        </authorList>
    </citation>
    <scope>NUCLEOTIDE SEQUENCE [LARGE SCALE GENOMIC DNA]</scope>
    <source>
        <strain evidence="10">AWRI1</strain>
        <tissue evidence="10">Single Adult Female</tissue>
    </source>
</reference>
<dbReference type="InterPro" id="IPR050417">
    <property type="entry name" value="Sugar_Epim/Isomerase"/>
</dbReference>
<feature type="active site" description="Proton donor/acceptor" evidence="8">
    <location>
        <position position="238"/>
    </location>
</feature>
<dbReference type="GO" id="GO:0046487">
    <property type="term" value="P:glyoxylate metabolic process"/>
    <property type="evidence" value="ECO:0007669"/>
    <property type="project" value="TreeGrafter"/>
</dbReference>
<comment type="function">
    <text evidence="2 7">Catalyzes the reversible isomerization between hydroxypyruvate and 2-hydroxy-3-oxopropanoate (also termed tartronate semialdehyde).</text>
</comment>
<comment type="catalytic activity">
    <reaction evidence="1 7">
        <text>3-hydroxypyruvate = 2-hydroxy-3-oxopropanoate</text>
        <dbReference type="Rhea" id="RHEA:11952"/>
        <dbReference type="ChEBI" id="CHEBI:17180"/>
        <dbReference type="ChEBI" id="CHEBI:57978"/>
        <dbReference type="EC" id="5.3.1.22"/>
    </reaction>
</comment>
<dbReference type="InterPro" id="IPR013022">
    <property type="entry name" value="Xyl_isomerase-like_TIM-brl"/>
</dbReference>
<organism evidence="10 11">
    <name type="scientific">Parthenolecanium corni</name>
    <dbReference type="NCBI Taxonomy" id="536013"/>
    <lineage>
        <taxon>Eukaryota</taxon>
        <taxon>Metazoa</taxon>
        <taxon>Ecdysozoa</taxon>
        <taxon>Arthropoda</taxon>
        <taxon>Hexapoda</taxon>
        <taxon>Insecta</taxon>
        <taxon>Pterygota</taxon>
        <taxon>Neoptera</taxon>
        <taxon>Paraneoptera</taxon>
        <taxon>Hemiptera</taxon>
        <taxon>Sternorrhyncha</taxon>
        <taxon>Coccoidea</taxon>
        <taxon>Coccidae</taxon>
        <taxon>Parthenolecanium</taxon>
    </lineage>
</organism>
<dbReference type="GO" id="GO:0008903">
    <property type="term" value="F:hydroxypyruvate isomerase activity"/>
    <property type="evidence" value="ECO:0007669"/>
    <property type="project" value="UniProtKB-EC"/>
</dbReference>
<evidence type="ECO:0000256" key="1">
    <source>
        <dbReference type="ARBA" id="ARBA00000476"/>
    </source>
</evidence>